<dbReference type="EMBL" id="JAFIRA010000039">
    <property type="protein sequence ID" value="MCJ2543889.1"/>
    <property type="molecule type" value="Genomic_DNA"/>
</dbReference>
<organism evidence="2 3">
    <name type="scientific">Thermostichus vulcanus str. 'Rupite'</name>
    <dbReference type="NCBI Taxonomy" id="2813851"/>
    <lineage>
        <taxon>Bacteria</taxon>
        <taxon>Bacillati</taxon>
        <taxon>Cyanobacteriota</taxon>
        <taxon>Cyanophyceae</taxon>
        <taxon>Thermostichales</taxon>
        <taxon>Thermostichaceae</taxon>
        <taxon>Thermostichus</taxon>
    </lineage>
</organism>
<evidence type="ECO:0000313" key="3">
    <source>
        <dbReference type="Proteomes" id="UP000830835"/>
    </source>
</evidence>
<keyword evidence="3" id="KW-1185">Reference proteome</keyword>
<gene>
    <name evidence="2" type="ORF">JX360_13425</name>
</gene>
<dbReference type="RefSeq" id="WP_244351869.1">
    <property type="nucleotide sequence ID" value="NZ_JAFIRA010000039.1"/>
</dbReference>
<evidence type="ECO:0008006" key="4">
    <source>
        <dbReference type="Google" id="ProtNLM"/>
    </source>
</evidence>
<feature type="signal peptide" evidence="1">
    <location>
        <begin position="1"/>
        <end position="19"/>
    </location>
</feature>
<keyword evidence="1" id="KW-0732">Signal</keyword>
<name>A0ABT0CDM8_THEVL</name>
<evidence type="ECO:0000256" key="1">
    <source>
        <dbReference type="SAM" id="SignalP"/>
    </source>
</evidence>
<dbReference type="Proteomes" id="UP000830835">
    <property type="component" value="Unassembled WGS sequence"/>
</dbReference>
<dbReference type="PROSITE" id="PS51257">
    <property type="entry name" value="PROKAR_LIPOPROTEIN"/>
    <property type="match status" value="1"/>
</dbReference>
<accession>A0ABT0CDM8</accession>
<protein>
    <recommendedName>
        <fullName evidence="4">Lipoprotein</fullName>
    </recommendedName>
</protein>
<reference evidence="2" key="1">
    <citation type="submission" date="2021-02" db="EMBL/GenBank/DDBJ databases">
        <title>The CRISPR/cas machinery reduction and long-range gene transfer in the hot spring cyanobacterium Synechococcus.</title>
        <authorList>
            <person name="Dvorak P."/>
            <person name="Jahodarova E."/>
            <person name="Hasler P."/>
            <person name="Poulickova A."/>
        </authorList>
    </citation>
    <scope>NUCLEOTIDE SEQUENCE</scope>
    <source>
        <strain evidence="2">Rupite</strain>
    </source>
</reference>
<comment type="caution">
    <text evidence="2">The sequence shown here is derived from an EMBL/GenBank/DDBJ whole genome shotgun (WGS) entry which is preliminary data.</text>
</comment>
<feature type="chain" id="PRO_5047017779" description="Lipoprotein" evidence="1">
    <location>
        <begin position="20"/>
        <end position="146"/>
    </location>
</feature>
<sequence length="146" mass="15413">MQRAALTVLATGILATGLAACGDSGSSGGSIVPPTQNPVVSFINAPTSVQVGQATPPFTVQVSVPGGARFSQFIALETFNPSGTRVQNQFFNPQQVNCNPGSTFCSFTTDFRVVFGDPAGVWQFRVTAFDQQNRSGSQTLFITVFQ</sequence>
<proteinExistence type="predicted"/>
<evidence type="ECO:0000313" key="2">
    <source>
        <dbReference type="EMBL" id="MCJ2543889.1"/>
    </source>
</evidence>